<dbReference type="Proteomes" id="UP000249577">
    <property type="component" value="Unassembled WGS sequence"/>
</dbReference>
<protein>
    <submittedName>
        <fullName evidence="1">Uncharacterized protein</fullName>
    </submittedName>
</protein>
<dbReference type="AlphaFoldDB" id="A0A2W5KD23"/>
<evidence type="ECO:0000313" key="2">
    <source>
        <dbReference type="Proteomes" id="UP000249577"/>
    </source>
</evidence>
<reference evidence="1 2" key="1">
    <citation type="submission" date="2017-08" db="EMBL/GenBank/DDBJ databases">
        <title>Infants hospitalized years apart are colonized by the same room-sourced microbial strains.</title>
        <authorList>
            <person name="Brooks B."/>
            <person name="Olm M.R."/>
            <person name="Firek B.A."/>
            <person name="Baker R."/>
            <person name="Thomas B.C."/>
            <person name="Morowitz M.J."/>
            <person name="Banfield J.F."/>
        </authorList>
    </citation>
    <scope>NUCLEOTIDE SEQUENCE [LARGE SCALE GENOMIC DNA]</scope>
    <source>
        <strain evidence="1">S2_005_003_R2_43</strain>
    </source>
</reference>
<sequence>MNEFTFADVSKVTDNGKKGGEFIDFNQNYNVSNVDQVYLPLAIEPVRKPADVGFMGTTRSVPNFRKQLAAFAGTDGDPSKPVWPVYNNPVVNGKKLYPNAGIRVPSAQSALAFYMSPFVFPDGRTPTIVPQDPPKLIKDMIEQWSDCTAADPKSCSKSQSQYYKSVDAVFLNNYRKYSRNCNTMPDFMKPVSNDPPRPKLMTYLTFIYGWVPFNVSCPNEELPVVEDVPPGSRSVIDYFQMQYNYEEPSVKKSQRFNPYTQLIHDDVDAGGLSASAYAFSIDDHASFLSNSGGSTPGGLIFAVGGSKGLRNGKPHAPPVPAFYQWYNFSVGLGAPAEGAPFWKSYGICADAADTLFPTESKSGWVLGVDPALAKINSRDPCPITLQDSENRNYQFVIRKAADPGIALPQSAIWPAFEPSSGRNFDPKVLACPSVPGFVPPDTWCVQANEVARPAATPKQPGFYTIGTPPPLPR</sequence>
<evidence type="ECO:0000313" key="1">
    <source>
        <dbReference type="EMBL" id="PZQ14912.1"/>
    </source>
</evidence>
<dbReference type="EMBL" id="QFPN01000005">
    <property type="protein sequence ID" value="PZQ14912.1"/>
    <property type="molecule type" value="Genomic_DNA"/>
</dbReference>
<proteinExistence type="predicted"/>
<name>A0A2W5KD23_ANCNO</name>
<gene>
    <name evidence="1" type="ORF">DI565_10710</name>
</gene>
<comment type="caution">
    <text evidence="1">The sequence shown here is derived from an EMBL/GenBank/DDBJ whole genome shotgun (WGS) entry which is preliminary data.</text>
</comment>
<organism evidence="1 2">
    <name type="scientific">Ancylobacter novellus</name>
    <name type="common">Thiobacillus novellus</name>
    <dbReference type="NCBI Taxonomy" id="921"/>
    <lineage>
        <taxon>Bacteria</taxon>
        <taxon>Pseudomonadati</taxon>
        <taxon>Pseudomonadota</taxon>
        <taxon>Alphaproteobacteria</taxon>
        <taxon>Hyphomicrobiales</taxon>
        <taxon>Xanthobacteraceae</taxon>
        <taxon>Ancylobacter</taxon>
    </lineage>
</organism>
<accession>A0A2W5KD23</accession>